<gene>
    <name evidence="3" type="ORF">PLEPLA_LOCUS13667</name>
</gene>
<accession>A0A9N7YIT0</accession>
<dbReference type="EMBL" id="CADEAL010000829">
    <property type="protein sequence ID" value="CAB1425734.1"/>
    <property type="molecule type" value="Genomic_DNA"/>
</dbReference>
<dbReference type="PANTHER" id="PTHR22409">
    <property type="entry name" value="CHROMOSOME 19 OPEN READING FRAME 44"/>
    <property type="match status" value="1"/>
</dbReference>
<evidence type="ECO:0000313" key="3">
    <source>
        <dbReference type="EMBL" id="CAB1425734.1"/>
    </source>
</evidence>
<feature type="region of interest" description="Disordered" evidence="1">
    <location>
        <begin position="372"/>
        <end position="493"/>
    </location>
</feature>
<dbReference type="Pfam" id="PF15391">
    <property type="entry name" value="DUF4614"/>
    <property type="match status" value="1"/>
</dbReference>
<reference evidence="3" key="1">
    <citation type="submission" date="2020-03" db="EMBL/GenBank/DDBJ databases">
        <authorList>
            <person name="Weist P."/>
        </authorList>
    </citation>
    <scope>NUCLEOTIDE SEQUENCE</scope>
</reference>
<feature type="compositionally biased region" description="Basic and acidic residues" evidence="1">
    <location>
        <begin position="379"/>
        <end position="391"/>
    </location>
</feature>
<name>A0A9N7YIT0_PLEPL</name>
<feature type="domain" description="DUF4614" evidence="2">
    <location>
        <begin position="429"/>
        <end position="589"/>
    </location>
</feature>
<dbReference type="PANTHER" id="PTHR22409:SF2">
    <property type="entry name" value="CHROMOSOME 19 OPEN READING FRAME 44"/>
    <property type="match status" value="1"/>
</dbReference>
<feature type="region of interest" description="Disordered" evidence="1">
    <location>
        <begin position="235"/>
        <end position="329"/>
    </location>
</feature>
<proteinExistence type="predicted"/>
<feature type="compositionally biased region" description="Polar residues" evidence="1">
    <location>
        <begin position="69"/>
        <end position="95"/>
    </location>
</feature>
<protein>
    <recommendedName>
        <fullName evidence="2">DUF4614 domain-containing protein</fullName>
    </recommendedName>
</protein>
<feature type="compositionally biased region" description="Polar residues" evidence="1">
    <location>
        <begin position="130"/>
        <end position="145"/>
    </location>
</feature>
<feature type="compositionally biased region" description="Low complexity" evidence="1">
    <location>
        <begin position="448"/>
        <end position="462"/>
    </location>
</feature>
<feature type="compositionally biased region" description="Polar residues" evidence="1">
    <location>
        <begin position="248"/>
        <end position="257"/>
    </location>
</feature>
<dbReference type="AlphaFoldDB" id="A0A9N7YIT0"/>
<feature type="compositionally biased region" description="Basic and acidic residues" evidence="1">
    <location>
        <begin position="111"/>
        <end position="121"/>
    </location>
</feature>
<comment type="caution">
    <text evidence="3">The sequence shown here is derived from an EMBL/GenBank/DDBJ whole genome shotgun (WGS) entry which is preliminary data.</text>
</comment>
<evidence type="ECO:0000313" key="4">
    <source>
        <dbReference type="Proteomes" id="UP001153269"/>
    </source>
</evidence>
<feature type="compositionally biased region" description="Pro residues" evidence="1">
    <location>
        <begin position="262"/>
        <end position="274"/>
    </location>
</feature>
<feature type="region of interest" description="Disordered" evidence="1">
    <location>
        <begin position="1"/>
        <end position="95"/>
    </location>
</feature>
<dbReference type="InterPro" id="IPR027884">
    <property type="entry name" value="DUF4614"/>
</dbReference>
<evidence type="ECO:0000259" key="2">
    <source>
        <dbReference type="Pfam" id="PF15391"/>
    </source>
</evidence>
<keyword evidence="4" id="KW-1185">Reference proteome</keyword>
<dbReference type="Proteomes" id="UP001153269">
    <property type="component" value="Unassembled WGS sequence"/>
</dbReference>
<feature type="compositionally biased region" description="Acidic residues" evidence="1">
    <location>
        <begin position="392"/>
        <end position="410"/>
    </location>
</feature>
<feature type="compositionally biased region" description="Polar residues" evidence="1">
    <location>
        <begin position="318"/>
        <end position="327"/>
    </location>
</feature>
<evidence type="ECO:0000256" key="1">
    <source>
        <dbReference type="SAM" id="MobiDB-lite"/>
    </source>
</evidence>
<sequence>MWKRGGGCSALDRAEELLSAKRSSRGDAAAEATQRPAPTTPPHTGLRPPSSMGGGGRGGRRFLKKAPPSATNSNQSPVSKSQTQQIPEPRCVSSSQTAALSRLAKIESSLRSRKQVQEEARQLISPPPETTSLPVSVQSSSDQSLNGKRFLKNKAAAGAVDSANTAAASGFPNEPDVGVRSRSRAADAELSLARLEIKSMRVVRGVNLESDEEDMRKLLGDSLESTDNSLLKLGIPTSVRTADKSKSTQKVHSTTPQGAVHPLPPSNAAPPRSPNSPSRHSSPFRFTGQVQAQFSPSVLSPTPSPPRRWNSARRMASPQRSLSSMSGHSEVHSLDELFPVVLGSSDSHGEMSSVSSEDFKINVMTLDDLVPASFGFTEETPKQEREHKEREEETQEKEEGDIFDYQSDFESESRSQPKHSASQVSEHLQGDRDDVEEALETPGCSQTSKSFSRSGDSRSSVSHGRKTSSHQSGRRASERKVFKEAAVQTQPDTMSHTWSTGVAAFDPTTYIKPTPVAAYTLSAETLEAVSTFNPTAFVVNEMLKQQLALTRRFIESSRHLHSSLVQSLEPPNYRYTTLEGTMQYIRKHRCSKPTMEKAVEEV</sequence>
<organism evidence="3 4">
    <name type="scientific">Pleuronectes platessa</name>
    <name type="common">European plaice</name>
    <dbReference type="NCBI Taxonomy" id="8262"/>
    <lineage>
        <taxon>Eukaryota</taxon>
        <taxon>Metazoa</taxon>
        <taxon>Chordata</taxon>
        <taxon>Craniata</taxon>
        <taxon>Vertebrata</taxon>
        <taxon>Euteleostomi</taxon>
        <taxon>Actinopterygii</taxon>
        <taxon>Neopterygii</taxon>
        <taxon>Teleostei</taxon>
        <taxon>Neoteleostei</taxon>
        <taxon>Acanthomorphata</taxon>
        <taxon>Carangaria</taxon>
        <taxon>Pleuronectiformes</taxon>
        <taxon>Pleuronectoidei</taxon>
        <taxon>Pleuronectidae</taxon>
        <taxon>Pleuronectes</taxon>
    </lineage>
</organism>
<feature type="region of interest" description="Disordered" evidence="1">
    <location>
        <begin position="111"/>
        <end position="145"/>
    </location>
</feature>
<dbReference type="InterPro" id="IPR040120">
    <property type="entry name" value="C19orf44-like"/>
</dbReference>